<evidence type="ECO:0000256" key="7">
    <source>
        <dbReference type="ARBA" id="ARBA00022679"/>
    </source>
</evidence>
<evidence type="ECO:0000256" key="15">
    <source>
        <dbReference type="ARBA" id="ARBA00023211"/>
    </source>
</evidence>
<dbReference type="UniPathway" id="UPA00378"/>
<name>A0A7R9C225_9CRUS</name>
<evidence type="ECO:0000313" key="22">
    <source>
        <dbReference type="Proteomes" id="UP000678499"/>
    </source>
</evidence>
<keyword evidence="13" id="KW-0472">Membrane</keyword>
<dbReference type="AlphaFoldDB" id="A0A7R9C225"/>
<evidence type="ECO:0000256" key="18">
    <source>
        <dbReference type="ARBA" id="ARBA00032181"/>
    </source>
</evidence>
<keyword evidence="9" id="KW-0479">Metal-binding</keyword>
<evidence type="ECO:0000256" key="12">
    <source>
        <dbReference type="ARBA" id="ARBA00023034"/>
    </source>
</evidence>
<dbReference type="Pfam" id="PF13896">
    <property type="entry name" value="Glyco_transf_49"/>
    <property type="match status" value="1"/>
</dbReference>
<dbReference type="EMBL" id="CAJPEX010013656">
    <property type="protein sequence ID" value="CAG0925494.1"/>
    <property type="molecule type" value="Genomic_DNA"/>
</dbReference>
<evidence type="ECO:0000313" key="21">
    <source>
        <dbReference type="EMBL" id="CAD7285342.1"/>
    </source>
</evidence>
<evidence type="ECO:0000256" key="16">
    <source>
        <dbReference type="ARBA" id="ARBA00030723"/>
    </source>
</evidence>
<comment type="pathway">
    <text evidence="3">Protein modification; protein glycosylation.</text>
</comment>
<evidence type="ECO:0000256" key="4">
    <source>
        <dbReference type="ARBA" id="ARBA00008539"/>
    </source>
</evidence>
<dbReference type="Proteomes" id="UP000678499">
    <property type="component" value="Unassembled WGS sequence"/>
</dbReference>
<sequence length="159" mass="18775">MVKIVLSMCLQTIFPHNSEATNRTNWESWPKSKHPDQLSMAYEVQFELQYEPVYVADNRVPAFDERFQGYGDTRWTQAYETYVAGYSFRVLDDAFLVHWGFQYAGRKPQWREDQQKANHWRLRGFGEDLKLKYGKDPLDLFSFALSSETLMRNSSRIGV</sequence>
<dbReference type="GO" id="GO:0035269">
    <property type="term" value="P:protein O-linked glycosylation via mannose"/>
    <property type="evidence" value="ECO:0007669"/>
    <property type="project" value="TreeGrafter"/>
</dbReference>
<evidence type="ECO:0000256" key="17">
    <source>
        <dbReference type="ARBA" id="ARBA00032175"/>
    </source>
</evidence>
<evidence type="ECO:0000256" key="9">
    <source>
        <dbReference type="ARBA" id="ARBA00022723"/>
    </source>
</evidence>
<evidence type="ECO:0000256" key="3">
    <source>
        <dbReference type="ARBA" id="ARBA00004922"/>
    </source>
</evidence>
<proteinExistence type="inferred from homology"/>
<evidence type="ECO:0000256" key="5">
    <source>
        <dbReference type="ARBA" id="ARBA00017962"/>
    </source>
</evidence>
<evidence type="ECO:0000256" key="2">
    <source>
        <dbReference type="ARBA" id="ARBA00004323"/>
    </source>
</evidence>
<comment type="catalytic activity">
    <reaction evidence="20">
        <text>3-O-[beta-D-Xyl-(1-&gt;4)-Rib-ol-P-Rib-ol-P-3-beta-D-GalNAc-(1-&gt;3)-beta-D-GlcNAc-(1-&gt;4)-(O-6-P-alpha-D-Man)]-Thr-[protein] + UDP-alpha-D-glucuronate = 3-O-[beta-D-GlcA-(1-&gt;3)-beta-D-Xyl-(1-&gt;4)-Rib-ol-P-Rib-ol-P-3-beta-D-GalNAc-(1-&gt;3)-beta-D-GlcNAc-(1-&gt;4)-(O-6-P-alpha-D-Man)]-Thr-[protein] + UDP + H(+)</text>
        <dbReference type="Rhea" id="RHEA:46860"/>
        <dbReference type="Rhea" id="RHEA-COMP:15023"/>
        <dbReference type="Rhea" id="RHEA-COMP:17482"/>
        <dbReference type="ChEBI" id="CHEBI:15378"/>
        <dbReference type="ChEBI" id="CHEBI:58052"/>
        <dbReference type="ChEBI" id="CHEBI:58223"/>
        <dbReference type="ChEBI" id="CHEBI:142405"/>
        <dbReference type="ChEBI" id="CHEBI:177336"/>
    </reaction>
</comment>
<evidence type="ECO:0000256" key="6">
    <source>
        <dbReference type="ARBA" id="ARBA00022676"/>
    </source>
</evidence>
<keyword evidence="15" id="KW-0464">Manganese</keyword>
<reference evidence="21" key="1">
    <citation type="submission" date="2020-11" db="EMBL/GenBank/DDBJ databases">
        <authorList>
            <person name="Tran Van P."/>
        </authorList>
    </citation>
    <scope>NUCLEOTIDE SEQUENCE</scope>
</reference>
<keyword evidence="22" id="KW-1185">Reference proteome</keyword>
<evidence type="ECO:0000256" key="1">
    <source>
        <dbReference type="ARBA" id="ARBA00001936"/>
    </source>
</evidence>
<evidence type="ECO:0000256" key="19">
    <source>
        <dbReference type="ARBA" id="ARBA00033291"/>
    </source>
</evidence>
<dbReference type="GO" id="GO:0046872">
    <property type="term" value="F:metal ion binding"/>
    <property type="evidence" value="ECO:0007669"/>
    <property type="project" value="UniProtKB-KW"/>
</dbReference>
<keyword evidence="10" id="KW-0735">Signal-anchor</keyword>
<organism evidence="21">
    <name type="scientific">Notodromas monacha</name>
    <dbReference type="NCBI Taxonomy" id="399045"/>
    <lineage>
        <taxon>Eukaryota</taxon>
        <taxon>Metazoa</taxon>
        <taxon>Ecdysozoa</taxon>
        <taxon>Arthropoda</taxon>
        <taxon>Crustacea</taxon>
        <taxon>Oligostraca</taxon>
        <taxon>Ostracoda</taxon>
        <taxon>Podocopa</taxon>
        <taxon>Podocopida</taxon>
        <taxon>Cypridocopina</taxon>
        <taxon>Cypridoidea</taxon>
        <taxon>Cyprididae</taxon>
        <taxon>Notodromas</taxon>
    </lineage>
</organism>
<dbReference type="GO" id="GO:0015020">
    <property type="term" value="F:glucuronosyltransferase activity"/>
    <property type="evidence" value="ECO:0007669"/>
    <property type="project" value="InterPro"/>
</dbReference>
<dbReference type="OrthoDB" id="9974378at2759"/>
<comment type="cofactor">
    <cofactor evidence="1">
        <name>Mn(2+)</name>
        <dbReference type="ChEBI" id="CHEBI:29035"/>
    </cofactor>
</comment>
<evidence type="ECO:0000256" key="10">
    <source>
        <dbReference type="ARBA" id="ARBA00022968"/>
    </source>
</evidence>
<keyword evidence="12" id="KW-0333">Golgi apparatus</keyword>
<dbReference type="PANTHER" id="PTHR46420">
    <property type="entry name" value="BETA-1,4-GLUCURONYLTRANSFERASE 1"/>
    <property type="match status" value="1"/>
</dbReference>
<feature type="non-terminal residue" evidence="21">
    <location>
        <position position="159"/>
    </location>
</feature>
<gene>
    <name evidence="21" type="ORF">NMOB1V02_LOCUS12944</name>
</gene>
<keyword evidence="11" id="KW-1133">Transmembrane helix</keyword>
<keyword evidence="6" id="KW-0328">Glycosyltransferase</keyword>
<evidence type="ECO:0000256" key="8">
    <source>
        <dbReference type="ARBA" id="ARBA00022692"/>
    </source>
</evidence>
<keyword evidence="14" id="KW-0325">Glycoprotein</keyword>
<dbReference type="InterPro" id="IPR043189">
    <property type="entry name" value="B4GAT1"/>
</dbReference>
<comment type="subcellular location">
    <subcellularLocation>
        <location evidence="2">Golgi apparatus membrane</location>
        <topology evidence="2">Single-pass type II membrane protein</topology>
    </subcellularLocation>
</comment>
<comment type="similarity">
    <text evidence="4">Belongs to the glycosyltransferase 49 family.</text>
</comment>
<keyword evidence="7" id="KW-0808">Transferase</keyword>
<evidence type="ECO:0000256" key="14">
    <source>
        <dbReference type="ARBA" id="ARBA00023180"/>
    </source>
</evidence>
<evidence type="ECO:0000256" key="20">
    <source>
        <dbReference type="ARBA" id="ARBA00047852"/>
    </source>
</evidence>
<dbReference type="GO" id="GO:0000139">
    <property type="term" value="C:Golgi membrane"/>
    <property type="evidence" value="ECO:0007669"/>
    <property type="project" value="UniProtKB-SubCell"/>
</dbReference>
<evidence type="ECO:0000256" key="11">
    <source>
        <dbReference type="ARBA" id="ARBA00022989"/>
    </source>
</evidence>
<accession>A0A7R9C225</accession>
<dbReference type="PANTHER" id="PTHR46420:SF1">
    <property type="entry name" value="BETA-1,4-GLUCURONYLTRANSFERASE 1"/>
    <property type="match status" value="1"/>
</dbReference>
<dbReference type="EMBL" id="OA895693">
    <property type="protein sequence ID" value="CAD7285342.1"/>
    <property type="molecule type" value="Genomic_DNA"/>
</dbReference>
<keyword evidence="8" id="KW-0812">Transmembrane</keyword>
<evidence type="ECO:0000256" key="13">
    <source>
        <dbReference type="ARBA" id="ARBA00023136"/>
    </source>
</evidence>
<protein>
    <recommendedName>
        <fullName evidence="5">Beta-1,4-glucuronyltransferase 1</fullName>
    </recommendedName>
    <alternativeName>
        <fullName evidence="16">I-beta-1,3-N-acetylglucosaminyltransferase</fullName>
    </alternativeName>
    <alternativeName>
        <fullName evidence="19">N-acetyllactosaminide beta-1,3-N-acetylglucosaminyltransferase</fullName>
    </alternativeName>
    <alternativeName>
        <fullName evidence="17">Poly-N-acetyllactosamine extension enzyme</fullName>
    </alternativeName>
    <alternativeName>
        <fullName evidence="18">UDP-GlcNAc:betaGal beta-1,3-N-acetylglucosaminyltransferase 1</fullName>
    </alternativeName>
</protein>